<dbReference type="GO" id="GO:0046872">
    <property type="term" value="F:metal ion binding"/>
    <property type="evidence" value="ECO:0007669"/>
    <property type="project" value="UniProtKB-KW"/>
</dbReference>
<dbReference type="GO" id="GO:0042574">
    <property type="term" value="P:retinal metabolic process"/>
    <property type="evidence" value="ECO:0007669"/>
    <property type="project" value="TreeGrafter"/>
</dbReference>
<accession>A0AAV2R908</accession>
<keyword evidence="7" id="KW-1185">Reference proteome</keyword>
<keyword evidence="2 5" id="KW-0479">Metal-binding</keyword>
<keyword evidence="4 5" id="KW-0408">Iron</keyword>
<feature type="binding site" evidence="5">
    <location>
        <position position="197"/>
    </location>
    <ligand>
        <name>Fe cation</name>
        <dbReference type="ChEBI" id="CHEBI:24875"/>
        <note>catalytic</note>
    </ligand>
</feature>
<sequence length="540" mass="59697">MVYRLRKHGSAAQMRFCRDVNARSGNYDFTVLCRNCDKESPDAKLCTLTGSVPEWLSGSIIYNGPGLNKFGDDEYKHAFDAAALLQKFNISKGDVTYANRYLRSKTFEQNSAAGKITKAEFGTPAPADKGMFSRLFDAMDTEKMFSDNTLVCVTEVNGKHYAMSETPFMTEIDTNTLETQEKVNINKLLGLMTQSPHPITDKKDGSTYTVGMAVGMMGPKYNILKFQAGENLKKAKVVASISSRWRMSPAYIHSLGMTENYVIVLEQPMACSVAEMTSNIVKNAAFIEGLQWHASEPVLFHVIDRRTWKRVNTRYIADPFFFIHIANSYEDGDHIVMDIPTYKDSSMLQSMFIKTIRDQKIKNDPEFGNSFKSYMHRVVIPLNTSGGGDNLISLEGSKCTATLKGTDVVLSPVQLSDVPMENPTVNPKIKTLKHRYIWAMGPDPQGGDLGFVAKVDTSSGETTKFSEAGLYPSEPVFIPKPNSTDEDDGVIAVLCIKSGDEKCVLLLILDAASMQEVARGTCSTPGSIPIPLHGHFIPIS</sequence>
<dbReference type="GO" id="GO:0010436">
    <property type="term" value="F:carotenoid dioxygenase activity"/>
    <property type="evidence" value="ECO:0007669"/>
    <property type="project" value="TreeGrafter"/>
</dbReference>
<dbReference type="Pfam" id="PF03055">
    <property type="entry name" value="RPE65"/>
    <property type="match status" value="1"/>
</dbReference>
<keyword evidence="3" id="KW-0560">Oxidoreductase</keyword>
<dbReference type="Proteomes" id="UP001497623">
    <property type="component" value="Unassembled WGS sequence"/>
</dbReference>
<dbReference type="PANTHER" id="PTHR10543">
    <property type="entry name" value="BETA-CAROTENE DIOXYGENASE"/>
    <property type="match status" value="1"/>
</dbReference>
<reference evidence="6 7" key="1">
    <citation type="submission" date="2024-05" db="EMBL/GenBank/DDBJ databases">
        <authorList>
            <person name="Wallberg A."/>
        </authorList>
    </citation>
    <scope>NUCLEOTIDE SEQUENCE [LARGE SCALE GENOMIC DNA]</scope>
</reference>
<dbReference type="GO" id="GO:0003834">
    <property type="term" value="F:beta-carotene 15,15'-dioxygenase activity"/>
    <property type="evidence" value="ECO:0007669"/>
    <property type="project" value="TreeGrafter"/>
</dbReference>
<dbReference type="InterPro" id="IPR004294">
    <property type="entry name" value="Carotenoid_Oase"/>
</dbReference>
<evidence type="ECO:0000256" key="5">
    <source>
        <dbReference type="PIRSR" id="PIRSR604294-1"/>
    </source>
</evidence>
<feature type="binding site" evidence="5">
    <location>
        <position position="324"/>
    </location>
    <ligand>
        <name>Fe cation</name>
        <dbReference type="ChEBI" id="CHEBI:24875"/>
        <note>catalytic</note>
    </ligand>
</feature>
<feature type="non-terminal residue" evidence="6">
    <location>
        <position position="540"/>
    </location>
</feature>
<evidence type="ECO:0000313" key="6">
    <source>
        <dbReference type="EMBL" id="CAL4115505.1"/>
    </source>
</evidence>
<feature type="binding site" evidence="5">
    <location>
        <position position="253"/>
    </location>
    <ligand>
        <name>Fe cation</name>
        <dbReference type="ChEBI" id="CHEBI:24875"/>
        <note>catalytic</note>
    </ligand>
</feature>
<evidence type="ECO:0000256" key="1">
    <source>
        <dbReference type="ARBA" id="ARBA00006787"/>
    </source>
</evidence>
<comment type="similarity">
    <text evidence="1">Belongs to the carotenoid oxygenase family.</text>
</comment>
<dbReference type="GO" id="GO:0016121">
    <property type="term" value="P:carotene catabolic process"/>
    <property type="evidence" value="ECO:0007669"/>
    <property type="project" value="TreeGrafter"/>
</dbReference>
<evidence type="ECO:0000256" key="4">
    <source>
        <dbReference type="ARBA" id="ARBA00023004"/>
    </source>
</evidence>
<feature type="binding site" evidence="5">
    <location>
        <position position="533"/>
    </location>
    <ligand>
        <name>Fe cation</name>
        <dbReference type="ChEBI" id="CHEBI:24875"/>
        <note>catalytic</note>
    </ligand>
</feature>
<comment type="caution">
    <text evidence="6">The sequence shown here is derived from an EMBL/GenBank/DDBJ whole genome shotgun (WGS) entry which is preliminary data.</text>
</comment>
<dbReference type="AlphaFoldDB" id="A0AAV2R908"/>
<evidence type="ECO:0000256" key="2">
    <source>
        <dbReference type="ARBA" id="ARBA00022723"/>
    </source>
</evidence>
<gene>
    <name evidence="6" type="ORF">MNOR_LOCUS20668</name>
</gene>
<evidence type="ECO:0000256" key="3">
    <source>
        <dbReference type="ARBA" id="ARBA00023002"/>
    </source>
</evidence>
<proteinExistence type="inferred from homology"/>
<evidence type="ECO:0000313" key="7">
    <source>
        <dbReference type="Proteomes" id="UP001497623"/>
    </source>
</evidence>
<name>A0AAV2R908_MEGNR</name>
<organism evidence="6 7">
    <name type="scientific">Meganyctiphanes norvegica</name>
    <name type="common">Northern krill</name>
    <name type="synonym">Thysanopoda norvegica</name>
    <dbReference type="NCBI Taxonomy" id="48144"/>
    <lineage>
        <taxon>Eukaryota</taxon>
        <taxon>Metazoa</taxon>
        <taxon>Ecdysozoa</taxon>
        <taxon>Arthropoda</taxon>
        <taxon>Crustacea</taxon>
        <taxon>Multicrustacea</taxon>
        <taxon>Malacostraca</taxon>
        <taxon>Eumalacostraca</taxon>
        <taxon>Eucarida</taxon>
        <taxon>Euphausiacea</taxon>
        <taxon>Euphausiidae</taxon>
        <taxon>Meganyctiphanes</taxon>
    </lineage>
</organism>
<comment type="cofactor">
    <cofactor evidence="5">
        <name>Fe(2+)</name>
        <dbReference type="ChEBI" id="CHEBI:29033"/>
    </cofactor>
    <text evidence="5">Binds 1 Fe(2+) ion per subunit.</text>
</comment>
<protein>
    <submittedName>
        <fullName evidence="6">Uncharacterized protein</fullName>
    </submittedName>
</protein>
<dbReference type="EMBL" id="CAXKWB010016119">
    <property type="protein sequence ID" value="CAL4115505.1"/>
    <property type="molecule type" value="Genomic_DNA"/>
</dbReference>
<dbReference type="PANTHER" id="PTHR10543:SF24">
    <property type="entry name" value="CAROTENOID ISOMEROOXYGENASE"/>
    <property type="match status" value="1"/>
</dbReference>